<feature type="binding site" evidence="7">
    <location>
        <position position="75"/>
    </location>
    <ligand>
        <name>oxalate</name>
        <dbReference type="ChEBI" id="CHEBI:30623"/>
    </ligand>
</feature>
<sequence length="165" mass="17055">MVQASDPDILSDFIPPSSNPNGVDGNFFTFTGLRGIFNQAPTTFKDTKVSNAEFPALNGQSVSLAILQFPAGGVNPPLTHPRATGLLFVVGGSLEGLVHYQYNANANANEPATAIAAFGSANPGTALLPITLFASGVDDEILAKSFKTDVATIQKLKAGLAPPKA</sequence>
<evidence type="ECO:0000256" key="1">
    <source>
        <dbReference type="ARBA" id="ARBA00004271"/>
    </source>
</evidence>
<evidence type="ECO:0000259" key="9">
    <source>
        <dbReference type="SMART" id="SM00835"/>
    </source>
</evidence>
<dbReference type="GO" id="GO:0048046">
    <property type="term" value="C:apoplast"/>
    <property type="evidence" value="ECO:0007669"/>
    <property type="project" value="UniProtKB-SubCell"/>
</dbReference>
<gene>
    <name evidence="10" type="ORF">ILEXP_LOCUS47570</name>
</gene>
<keyword evidence="3" id="KW-0052">Apoplast</keyword>
<evidence type="ECO:0000256" key="4">
    <source>
        <dbReference type="ARBA" id="ARBA00022525"/>
    </source>
</evidence>
<dbReference type="InterPro" id="IPR014710">
    <property type="entry name" value="RmlC-like_jellyroll"/>
</dbReference>
<dbReference type="GO" id="GO:0046872">
    <property type="term" value="F:metal ion binding"/>
    <property type="evidence" value="ECO:0007669"/>
    <property type="project" value="UniProtKB-KW"/>
</dbReference>
<evidence type="ECO:0000313" key="11">
    <source>
        <dbReference type="Proteomes" id="UP001642360"/>
    </source>
</evidence>
<evidence type="ECO:0000256" key="2">
    <source>
        <dbReference type="ARBA" id="ARBA00007456"/>
    </source>
</evidence>
<keyword evidence="11" id="KW-1185">Reference proteome</keyword>
<dbReference type="CDD" id="cd02241">
    <property type="entry name" value="cupin_OxOx"/>
    <property type="match status" value="1"/>
</dbReference>
<feature type="domain" description="Cupin type-1" evidence="9">
    <location>
        <begin position="34"/>
        <end position="154"/>
    </location>
</feature>
<organism evidence="10 11">
    <name type="scientific">Ilex paraguariensis</name>
    <name type="common">yerba mate</name>
    <dbReference type="NCBI Taxonomy" id="185542"/>
    <lineage>
        <taxon>Eukaryota</taxon>
        <taxon>Viridiplantae</taxon>
        <taxon>Streptophyta</taxon>
        <taxon>Embryophyta</taxon>
        <taxon>Tracheophyta</taxon>
        <taxon>Spermatophyta</taxon>
        <taxon>Magnoliopsida</taxon>
        <taxon>eudicotyledons</taxon>
        <taxon>Gunneridae</taxon>
        <taxon>Pentapetalae</taxon>
        <taxon>asterids</taxon>
        <taxon>campanulids</taxon>
        <taxon>Aquifoliales</taxon>
        <taxon>Aquifoliaceae</taxon>
        <taxon>Ilex</taxon>
    </lineage>
</organism>
<evidence type="ECO:0000256" key="6">
    <source>
        <dbReference type="ARBA" id="ARBA00023211"/>
    </source>
</evidence>
<keyword evidence="5 7" id="KW-0479">Metal-binding</keyword>
<accession>A0ABC8U8H3</accession>
<dbReference type="Proteomes" id="UP001642360">
    <property type="component" value="Unassembled WGS sequence"/>
</dbReference>
<dbReference type="InterPro" id="IPR006045">
    <property type="entry name" value="Cupin_1"/>
</dbReference>
<evidence type="ECO:0000256" key="5">
    <source>
        <dbReference type="ARBA" id="ARBA00022723"/>
    </source>
</evidence>
<dbReference type="AlphaFoldDB" id="A0ABC8U8H3"/>
<feature type="binding site" evidence="8">
    <location>
        <position position="99"/>
    </location>
    <ligand>
        <name>Mn(2+)</name>
        <dbReference type="ChEBI" id="CHEBI:29035"/>
    </ligand>
</feature>
<dbReference type="SMART" id="SM00835">
    <property type="entry name" value="Cupin_1"/>
    <property type="match status" value="1"/>
</dbReference>
<feature type="binding site" evidence="8">
    <location>
        <position position="80"/>
    </location>
    <ligand>
        <name>Mn(2+)</name>
        <dbReference type="ChEBI" id="CHEBI:29035"/>
    </ligand>
</feature>
<protein>
    <recommendedName>
        <fullName evidence="9">Cupin type-1 domain-containing protein</fullName>
    </recommendedName>
</protein>
<dbReference type="InterPro" id="IPR001929">
    <property type="entry name" value="Germin"/>
</dbReference>
<dbReference type="PANTHER" id="PTHR31238">
    <property type="entry name" value="GERMIN-LIKE PROTEIN SUBFAMILY 3 MEMBER 3"/>
    <property type="match status" value="1"/>
</dbReference>
<comment type="subcellular location">
    <subcellularLocation>
        <location evidence="1">Secreted</location>
        <location evidence="1">Extracellular space</location>
        <location evidence="1">Apoplast</location>
    </subcellularLocation>
</comment>
<dbReference type="EMBL" id="CAUOFW020007113">
    <property type="protein sequence ID" value="CAK9177650.1"/>
    <property type="molecule type" value="Genomic_DNA"/>
</dbReference>
<evidence type="ECO:0000256" key="8">
    <source>
        <dbReference type="PIRSR" id="PIRSR601929-2"/>
    </source>
</evidence>
<proteinExistence type="inferred from homology"/>
<dbReference type="Pfam" id="PF00190">
    <property type="entry name" value="Cupin_1"/>
    <property type="match status" value="1"/>
</dbReference>
<name>A0ABC8U8H3_9AQUA</name>
<keyword evidence="4" id="KW-0964">Secreted</keyword>
<evidence type="ECO:0000256" key="7">
    <source>
        <dbReference type="PIRSR" id="PIRSR601929-1"/>
    </source>
</evidence>
<comment type="caution">
    <text evidence="10">The sequence shown here is derived from an EMBL/GenBank/DDBJ whole genome shotgun (WGS) entry which is preliminary data.</text>
</comment>
<feature type="binding site" evidence="7">
    <location>
        <position position="80"/>
    </location>
    <ligand>
        <name>oxalate</name>
        <dbReference type="ChEBI" id="CHEBI:30623"/>
    </ligand>
</feature>
<evidence type="ECO:0000256" key="3">
    <source>
        <dbReference type="ARBA" id="ARBA00022523"/>
    </source>
</evidence>
<comment type="similarity">
    <text evidence="2">Belongs to the germin family.</text>
</comment>
<keyword evidence="6 7" id="KW-0464">Manganese</keyword>
<reference evidence="10 11" key="1">
    <citation type="submission" date="2024-02" db="EMBL/GenBank/DDBJ databases">
        <authorList>
            <person name="Vignale AGUSTIN F."/>
            <person name="Sosa J E."/>
            <person name="Modenutti C."/>
        </authorList>
    </citation>
    <scope>NUCLEOTIDE SEQUENCE [LARGE SCALE GENOMIC DNA]</scope>
</reference>
<dbReference type="Gene3D" id="2.60.120.10">
    <property type="entry name" value="Jelly Rolls"/>
    <property type="match status" value="2"/>
</dbReference>
<dbReference type="InterPro" id="IPR011051">
    <property type="entry name" value="RmlC_Cupin_sf"/>
</dbReference>
<dbReference type="SUPFAM" id="SSF51182">
    <property type="entry name" value="RmlC-like cupins"/>
    <property type="match status" value="1"/>
</dbReference>
<evidence type="ECO:0000313" key="10">
    <source>
        <dbReference type="EMBL" id="CAK9177650.1"/>
    </source>
</evidence>